<protein>
    <submittedName>
        <fullName evidence="1">Uncharacterized protein</fullName>
    </submittedName>
</protein>
<name>A0A119H062_9BURK</name>
<reference evidence="1 2" key="1">
    <citation type="submission" date="2015-11" db="EMBL/GenBank/DDBJ databases">
        <title>Expanding the genomic diversity of Burkholderia species for the development of highly accurate diagnostics.</title>
        <authorList>
            <person name="Sahl J."/>
            <person name="Keim P."/>
            <person name="Wagner D."/>
        </authorList>
    </citation>
    <scope>NUCLEOTIDE SEQUENCE [LARGE SCALE GENOMIC DNA]</scope>
    <source>
        <strain evidence="1 2">MSMB1960WGS</strain>
    </source>
</reference>
<organism evidence="1">
    <name type="scientific">Burkholderia stagnalis</name>
    <dbReference type="NCBI Taxonomy" id="1503054"/>
    <lineage>
        <taxon>Bacteria</taxon>
        <taxon>Pseudomonadati</taxon>
        <taxon>Pseudomonadota</taxon>
        <taxon>Betaproteobacteria</taxon>
        <taxon>Burkholderiales</taxon>
        <taxon>Burkholderiaceae</taxon>
        <taxon>Burkholderia</taxon>
        <taxon>Burkholderia cepacia complex</taxon>
    </lineage>
</organism>
<evidence type="ECO:0000313" key="2">
    <source>
        <dbReference type="Proteomes" id="UP000068603"/>
    </source>
</evidence>
<dbReference type="AlphaFoldDB" id="A0A119H062"/>
<proteinExistence type="predicted"/>
<accession>A0A119H062</accession>
<dbReference type="RefSeq" id="WP_060013593.1">
    <property type="nucleotide sequence ID" value="NZ_CP013461.1"/>
</dbReference>
<gene>
    <name evidence="1" type="ORF">WT44_22760</name>
</gene>
<comment type="caution">
    <text evidence="1">The sequence shown here is derived from an EMBL/GenBank/DDBJ whole genome shotgun (WGS) entry which is preliminary data.</text>
</comment>
<dbReference type="EMBL" id="LPHB01000056">
    <property type="protein sequence ID" value="KWA58960.1"/>
    <property type="molecule type" value="Genomic_DNA"/>
</dbReference>
<dbReference type="Proteomes" id="UP000068603">
    <property type="component" value="Unassembled WGS sequence"/>
</dbReference>
<evidence type="ECO:0000313" key="1">
    <source>
        <dbReference type="EMBL" id="KWA58960.1"/>
    </source>
</evidence>
<sequence length="90" mass="10393">MYQEGVNEERDVFWVRQIDFFYSKIEQRTAERDAVNHELAVAQLAFPRELLELYPEAAQTMAAACVAIRDDFAFEGDDLEAVRQVYAVSD</sequence>
<dbReference type="KEGG" id="bstg:WT74_25170"/>